<dbReference type="Proteomes" id="UP000028782">
    <property type="component" value="Chromosome"/>
</dbReference>
<evidence type="ECO:0000256" key="1">
    <source>
        <dbReference type="ARBA" id="ARBA00023172"/>
    </source>
</evidence>
<evidence type="ECO:0000313" key="3">
    <source>
        <dbReference type="EMBL" id="AIJ45768.1"/>
    </source>
</evidence>
<evidence type="ECO:0008006" key="5">
    <source>
        <dbReference type="Google" id="ProtNLM"/>
    </source>
</evidence>
<accession>A0A076PJG3</accession>
<organism evidence="3 4">
    <name type="scientific">Comamonas testosteroni TK102</name>
    <dbReference type="NCBI Taxonomy" id="1392005"/>
    <lineage>
        <taxon>Bacteria</taxon>
        <taxon>Pseudomonadati</taxon>
        <taxon>Pseudomonadota</taxon>
        <taxon>Betaproteobacteria</taxon>
        <taxon>Burkholderiales</taxon>
        <taxon>Comamonadaceae</taxon>
        <taxon>Comamonas</taxon>
    </lineage>
</organism>
<dbReference type="GO" id="GO:0006310">
    <property type="term" value="P:DNA recombination"/>
    <property type="evidence" value="ECO:0007669"/>
    <property type="project" value="UniProtKB-KW"/>
</dbReference>
<gene>
    <name evidence="3" type="ORF">O987_08110</name>
</gene>
<evidence type="ECO:0000256" key="2">
    <source>
        <dbReference type="SAM" id="MobiDB-lite"/>
    </source>
</evidence>
<dbReference type="GO" id="GO:0015074">
    <property type="term" value="P:DNA integration"/>
    <property type="evidence" value="ECO:0007669"/>
    <property type="project" value="InterPro"/>
</dbReference>
<dbReference type="InterPro" id="IPR013762">
    <property type="entry name" value="Integrase-like_cat_sf"/>
</dbReference>
<evidence type="ECO:0000313" key="4">
    <source>
        <dbReference type="Proteomes" id="UP000028782"/>
    </source>
</evidence>
<sequence>MKRISPINSAHTDNLSSAESTTTPNRPYFPIDTPVAYNAAKEVVSRYGDRSWDLRSMSTDGTSAFTLHFPLSDAPALSPLSTLIYEQHKALMWLHMDAGDIRAPRTLRFANLALRAWSRKAENYGVDLFTILTHPEWMTQELKGMNQTYLYSTTSLINTLWRQQENLGIIKKIQLQTLRRVLSKESKTRPQYRQTPLIPSRVYCEILACLINRMEIIEGELELLLNAYTKCKQASRSISETSSAQQPKAHKRNELSSIINQLNFLGYDPMGEVPIQQFITTRIGLHQVTLMTIVIAFSGMRIGEASILPLDKVLAEFQQYGSVHYELQGYTHKFNEGVKQSASWITSHQGARAVKLAQRIARKILQEHKIPPEVGQQALLFPSTENPYMCRESKSVTNHRNSLREIICPIITQSDIDELDSLEMENSWERDDIEVDLRWPLTFHQLRRSLAVYAHRSGMVSLPALKAQLKHITEEMALYYSDGFSRAVNLVFDKNHFSHEWNAAKSESSYYAYALSVLFNDDNLLGRGSQHMANVIESRSQEDTFRLFQENKIAYRETPLGGCVSTEPCKIEPMEPIPYQCLEKNCINQVVSSKRLDHIIQFQESAVASLERNEHGSVEHRLEARHLEILLTARERLTKGVE</sequence>
<proteinExistence type="predicted"/>
<dbReference type="InterPro" id="IPR011010">
    <property type="entry name" value="DNA_brk_join_enz"/>
</dbReference>
<feature type="region of interest" description="Disordered" evidence="2">
    <location>
        <begin position="1"/>
        <end position="27"/>
    </location>
</feature>
<dbReference type="KEGG" id="ctes:O987_08110"/>
<dbReference type="AlphaFoldDB" id="A0A076PJG3"/>
<keyword evidence="1" id="KW-0233">DNA recombination</keyword>
<dbReference type="HOGENOM" id="CLU_027796_0_0_4"/>
<dbReference type="Gene3D" id="1.10.443.10">
    <property type="entry name" value="Intergrase catalytic core"/>
    <property type="match status" value="1"/>
</dbReference>
<feature type="compositionally biased region" description="Polar residues" evidence="2">
    <location>
        <begin position="1"/>
        <end position="25"/>
    </location>
</feature>
<dbReference type="EMBL" id="CP006704">
    <property type="protein sequence ID" value="AIJ45768.1"/>
    <property type="molecule type" value="Genomic_DNA"/>
</dbReference>
<name>A0A076PJG3_COMTE</name>
<reference evidence="3 4" key="1">
    <citation type="journal article" date="2014" name="Genome Announc.">
        <title>Complete Genome Sequence of Polychlorinated Biphenyl Degrader Comamonas testosteroni TK102 (NBRC 109938).</title>
        <authorList>
            <person name="Fukuda K."/>
            <person name="Hosoyama A."/>
            <person name="Tsuchikane K."/>
            <person name="Ohji S."/>
            <person name="Yamazoe A."/>
            <person name="Fujita N."/>
            <person name="Shintani M."/>
            <person name="Kimbara K."/>
        </authorList>
    </citation>
    <scope>NUCLEOTIDE SEQUENCE [LARGE SCALE GENOMIC DNA]</scope>
    <source>
        <strain evidence="3">TK102</strain>
    </source>
</reference>
<dbReference type="SUPFAM" id="SSF56349">
    <property type="entry name" value="DNA breaking-rejoining enzymes"/>
    <property type="match status" value="1"/>
</dbReference>
<dbReference type="GO" id="GO:0003677">
    <property type="term" value="F:DNA binding"/>
    <property type="evidence" value="ECO:0007669"/>
    <property type="project" value="InterPro"/>
</dbReference>
<protein>
    <recommendedName>
        <fullName evidence="5">Integrase</fullName>
    </recommendedName>
</protein>